<dbReference type="PANTHER" id="PTHR30486:SF6">
    <property type="entry name" value="TYPE IV PILUS RETRACTATION ATPASE PILT"/>
    <property type="match status" value="1"/>
</dbReference>
<dbReference type="Gene3D" id="3.30.450.90">
    <property type="match status" value="1"/>
</dbReference>
<feature type="domain" description="Bacterial type II secretion system protein E" evidence="2">
    <location>
        <begin position="194"/>
        <end position="208"/>
    </location>
</feature>
<name>A0A937W3F4_UNCTE</name>
<sequence length="356" mass="38972">MKRIDTFLELVVHQKGSDLHLTAGQPPRIRLYGDLIPIKYRELSPEETTALIYETMTDAIRQSFENRFSLDFAYEAPGLARFRVNALRHLHGLGAVLRVIPSAIRTLETLAGPPVLPSLCHEKNGLILVTGPTGSGKSTTLAAMIDYINRTRRGHIITIEDPVEFVHQRQGCLISHREVGMHTRSFAAALHSALREDPDVILVGELRDLETMSLAVTAAETGLLVFATLHTNGAAATIDRVINVFPASEQPRIRAMLSTSLRSVISQQLVRRADGRGQVVACEVLMNNPAIANLIREGKTHQIAGVLERSALVGMQSLDSALRSLVDAQLVTSQEAYHRAVHKQAFATGQEHAVSA</sequence>
<dbReference type="NCBIfam" id="TIGR01420">
    <property type="entry name" value="pilT_fam"/>
    <property type="match status" value="1"/>
</dbReference>
<dbReference type="InterPro" id="IPR050921">
    <property type="entry name" value="T4SS_GSP_E_ATPase"/>
</dbReference>
<proteinExistence type="inferred from homology"/>
<dbReference type="InterPro" id="IPR006321">
    <property type="entry name" value="PilT/PilU"/>
</dbReference>
<comment type="similarity">
    <text evidence="1">Belongs to the GSP E family.</text>
</comment>
<comment type="caution">
    <text evidence="3">The sequence shown here is derived from an EMBL/GenBank/DDBJ whole genome shotgun (WGS) entry which is preliminary data.</text>
</comment>
<evidence type="ECO:0000313" key="4">
    <source>
        <dbReference type="Proteomes" id="UP000712673"/>
    </source>
</evidence>
<reference evidence="3" key="1">
    <citation type="submission" date="2019-03" db="EMBL/GenBank/DDBJ databases">
        <title>Lake Tanganyika Metagenome-Assembled Genomes (MAGs).</title>
        <authorList>
            <person name="Tran P."/>
        </authorList>
    </citation>
    <scope>NUCLEOTIDE SEQUENCE</scope>
    <source>
        <strain evidence="3">K_DeepCast_65m_m2_066</strain>
    </source>
</reference>
<dbReference type="Proteomes" id="UP000712673">
    <property type="component" value="Unassembled WGS sequence"/>
</dbReference>
<dbReference type="CDD" id="cd01131">
    <property type="entry name" value="PilT"/>
    <property type="match status" value="1"/>
</dbReference>
<accession>A0A937W3F4</accession>
<dbReference type="Pfam" id="PF00437">
    <property type="entry name" value="T2SSE"/>
    <property type="match status" value="1"/>
</dbReference>
<dbReference type="Gene3D" id="3.40.50.300">
    <property type="entry name" value="P-loop containing nucleotide triphosphate hydrolases"/>
    <property type="match status" value="1"/>
</dbReference>
<dbReference type="AlphaFoldDB" id="A0A937W3F4"/>
<dbReference type="SMART" id="SM00382">
    <property type="entry name" value="AAA"/>
    <property type="match status" value="1"/>
</dbReference>
<dbReference type="GO" id="GO:0016887">
    <property type="term" value="F:ATP hydrolysis activity"/>
    <property type="evidence" value="ECO:0007669"/>
    <property type="project" value="InterPro"/>
</dbReference>
<dbReference type="InterPro" id="IPR003593">
    <property type="entry name" value="AAA+_ATPase"/>
</dbReference>
<evidence type="ECO:0000313" key="3">
    <source>
        <dbReference type="EMBL" id="MBM3224527.1"/>
    </source>
</evidence>
<gene>
    <name evidence="3" type="ORF">FJZ47_12095</name>
</gene>
<dbReference type="GO" id="GO:0005524">
    <property type="term" value="F:ATP binding"/>
    <property type="evidence" value="ECO:0007669"/>
    <property type="project" value="InterPro"/>
</dbReference>
<protein>
    <submittedName>
        <fullName evidence="3">Type IV pilus twitching motility protein PilT</fullName>
    </submittedName>
</protein>
<dbReference type="PROSITE" id="PS00662">
    <property type="entry name" value="T2SP_E"/>
    <property type="match status" value="1"/>
</dbReference>
<dbReference type="InterPro" id="IPR027417">
    <property type="entry name" value="P-loop_NTPase"/>
</dbReference>
<dbReference type="PANTHER" id="PTHR30486">
    <property type="entry name" value="TWITCHING MOTILITY PROTEIN PILT"/>
    <property type="match status" value="1"/>
</dbReference>
<dbReference type="SUPFAM" id="SSF52540">
    <property type="entry name" value="P-loop containing nucleoside triphosphate hydrolases"/>
    <property type="match status" value="1"/>
</dbReference>
<evidence type="ECO:0000259" key="2">
    <source>
        <dbReference type="PROSITE" id="PS00662"/>
    </source>
</evidence>
<organism evidence="3 4">
    <name type="scientific">Tectimicrobiota bacterium</name>
    <dbReference type="NCBI Taxonomy" id="2528274"/>
    <lineage>
        <taxon>Bacteria</taxon>
        <taxon>Pseudomonadati</taxon>
        <taxon>Nitrospinota/Tectimicrobiota group</taxon>
        <taxon>Candidatus Tectimicrobiota</taxon>
    </lineage>
</organism>
<evidence type="ECO:0000256" key="1">
    <source>
        <dbReference type="ARBA" id="ARBA00006611"/>
    </source>
</evidence>
<dbReference type="EMBL" id="VGLS01000346">
    <property type="protein sequence ID" value="MBM3224527.1"/>
    <property type="molecule type" value="Genomic_DNA"/>
</dbReference>
<dbReference type="InterPro" id="IPR001482">
    <property type="entry name" value="T2SS/T4SS_dom"/>
</dbReference>